<dbReference type="SUPFAM" id="SSF82866">
    <property type="entry name" value="Multidrug efflux transporter AcrB transmembrane domain"/>
    <property type="match status" value="2"/>
</dbReference>
<feature type="transmembrane region" description="Helical" evidence="1">
    <location>
        <begin position="914"/>
        <end position="938"/>
    </location>
</feature>
<dbReference type="Proteomes" id="UP000032352">
    <property type="component" value="Chromosome"/>
</dbReference>
<dbReference type="Gene3D" id="3.30.70.1320">
    <property type="entry name" value="Multidrug efflux transporter AcrB pore domain like"/>
    <property type="match status" value="1"/>
</dbReference>
<reference evidence="2 3" key="1">
    <citation type="journal article" date="2015" name="Genome Announc.">
        <title>Draft Genome Sequences of Marine Isolates of Thalassomonas viridans and Thalassomonas actiniarum.</title>
        <authorList>
            <person name="Olonade I."/>
            <person name="van Zyl L.J."/>
            <person name="Trindade M."/>
        </authorList>
    </citation>
    <scope>NUCLEOTIDE SEQUENCE [LARGE SCALE GENOMIC DNA]</scope>
    <source>
        <strain evidence="2 3">XOM25</strain>
    </source>
</reference>
<gene>
    <name evidence="2" type="ORF">SG34_029110</name>
</gene>
<dbReference type="AlphaFoldDB" id="A0AAE9Z3B7"/>
<feature type="transmembrane region" description="Helical" evidence="1">
    <location>
        <begin position="888"/>
        <end position="908"/>
    </location>
</feature>
<keyword evidence="1" id="KW-1133">Transmembrane helix</keyword>
<dbReference type="Gene3D" id="1.20.1640.10">
    <property type="entry name" value="Multidrug efflux transporter AcrB transmembrane domain"/>
    <property type="match status" value="2"/>
</dbReference>
<dbReference type="PANTHER" id="PTHR32063">
    <property type="match status" value="1"/>
</dbReference>
<proteinExistence type="predicted"/>
<dbReference type="InterPro" id="IPR027463">
    <property type="entry name" value="AcrB_DN_DC_subdom"/>
</dbReference>
<feature type="transmembrane region" description="Helical" evidence="1">
    <location>
        <begin position="863"/>
        <end position="881"/>
    </location>
</feature>
<dbReference type="Pfam" id="PF00873">
    <property type="entry name" value="ACR_tran"/>
    <property type="match status" value="1"/>
</dbReference>
<dbReference type="Gene3D" id="3.30.70.1440">
    <property type="entry name" value="Multidrug efflux transporter AcrB pore domain"/>
    <property type="match status" value="1"/>
</dbReference>
<evidence type="ECO:0000256" key="1">
    <source>
        <dbReference type="SAM" id="Phobius"/>
    </source>
</evidence>
<dbReference type="PRINTS" id="PR00702">
    <property type="entry name" value="ACRIFLAVINRP"/>
</dbReference>
<feature type="transmembrane region" description="Helical" evidence="1">
    <location>
        <begin position="381"/>
        <end position="410"/>
    </location>
</feature>
<keyword evidence="3" id="KW-1185">Reference proteome</keyword>
<dbReference type="PANTHER" id="PTHR32063:SF33">
    <property type="entry name" value="RND SUPERFAMILY EFFLUX PUMP PERMEASE COMPONENT"/>
    <property type="match status" value="1"/>
</dbReference>
<dbReference type="Gene3D" id="3.30.2090.10">
    <property type="entry name" value="Multidrug efflux transporter AcrB TolC docking domain, DN and DC subdomains"/>
    <property type="match status" value="2"/>
</dbReference>
<evidence type="ECO:0000313" key="2">
    <source>
        <dbReference type="EMBL" id="WDE05300.1"/>
    </source>
</evidence>
<feature type="transmembrane region" description="Helical" evidence="1">
    <location>
        <begin position="430"/>
        <end position="451"/>
    </location>
</feature>
<dbReference type="RefSeq" id="WP_044840872.1">
    <property type="nucleotide sequence ID" value="NZ_CP059733.1"/>
</dbReference>
<dbReference type="GO" id="GO:0042910">
    <property type="term" value="F:xenobiotic transmembrane transporter activity"/>
    <property type="evidence" value="ECO:0007669"/>
    <property type="project" value="TreeGrafter"/>
</dbReference>
<dbReference type="Gene3D" id="3.30.70.1430">
    <property type="entry name" value="Multidrug efflux transporter AcrB pore domain"/>
    <property type="match status" value="2"/>
</dbReference>
<keyword evidence="1" id="KW-0472">Membrane</keyword>
<name>A0AAE9Z3B7_9GAMM</name>
<dbReference type="SUPFAM" id="SSF82714">
    <property type="entry name" value="Multidrug efflux transporter AcrB TolC docking domain, DN and DC subdomains"/>
    <property type="match status" value="2"/>
</dbReference>
<evidence type="ECO:0000313" key="3">
    <source>
        <dbReference type="Proteomes" id="UP000032352"/>
    </source>
</evidence>
<feature type="transmembrane region" description="Helical" evidence="1">
    <location>
        <begin position="457"/>
        <end position="475"/>
    </location>
</feature>
<dbReference type="KEGG" id="tvd:SG34_029110"/>
<dbReference type="EMBL" id="CP059733">
    <property type="protein sequence ID" value="WDE05300.1"/>
    <property type="molecule type" value="Genomic_DNA"/>
</dbReference>
<feature type="transmembrane region" description="Helical" evidence="1">
    <location>
        <begin position="531"/>
        <end position="553"/>
    </location>
</feature>
<organism evidence="2 3">
    <name type="scientific">Thalassomonas viridans</name>
    <dbReference type="NCBI Taxonomy" id="137584"/>
    <lineage>
        <taxon>Bacteria</taxon>
        <taxon>Pseudomonadati</taxon>
        <taxon>Pseudomonadota</taxon>
        <taxon>Gammaproteobacteria</taxon>
        <taxon>Alteromonadales</taxon>
        <taxon>Colwelliaceae</taxon>
        <taxon>Thalassomonas</taxon>
    </lineage>
</organism>
<keyword evidence="1" id="KW-0812">Transmembrane</keyword>
<feature type="transmembrane region" description="Helical" evidence="1">
    <location>
        <begin position="959"/>
        <end position="980"/>
    </location>
</feature>
<sequence length="1031" mass="114239">MLSAVISWFIRNPIAVNLLMLFLIIGGGLSALSINKQLMPDEFNQKITINVEYPGASPADVKLGVTDKIELAIQGLAGAEQVIGISRREHSEVTVIVNSDFDVDTVLNRVKLQVDAIQTLPGDIDRPVISHHEPTHPVMYLALYGDLTQTQLKKLAQDVYLELLQLPEVQYVAAETGQDFEVSIEVDRDALSQYGISMEYVAGRINEHSLNQSAGFLKNSQGNTSLRIEGQAYAASDYAAIPIINTREGVNVTLGDISRVKDGFEELVFFSTFDGRPSRIMMISATPQQDISSVSAAVREYIAEKQDKLPEGTHLSAWIDFTYYVDGRIDMMLDNMFSGALLVLLVLSLFLRPVVAFWVMVGVPVSYLGTMMLLPLDSVNVTINIISMFAFILVLGIVVDDAIVISDSVYQRCNKQGYHHDNVLAGVKDVAVPSIFGVLTTVAAFVPLLFISGESSGLFQTIGYVVVFTMFFSLVESKLILPAHLGGIGPEKNPHGLFARFQRGIQQKLDAFIHKRYRNFILRLQPYRGSVLTGFVMFFLVTIGLTTGGHVNWIGEPRVPHDFPSIYVYMEKSASEEMTVETLKTFEQAVKEVDKEIEQLYGAGVIEHTAIVLEDAYSGELFVKLVDDELRPINTFEIAAMWRKVLPQMPGLKEYLIKETLEDDEDRDLRLHVIGEQGELLTAASTALTRELAQQAAVYDVTSSLSHGEEEIRLAVTELGRSLGLTPEMLVAQISHAIYGLEVQRILRDNFEVKVMLRYPQAYRHDINEIHSLRIRLPDGAEALFADVARIDFEYAPTELRSDNGRSNVVVMASIDSNQIDPESYGEQIEEEIFPEFARRYPGIEFRLEGDIKEQRGRLSRQMVNALLSLFAIFALLAIPLKSYKQPLIVMSVIPFSLVGAIWGHLFLGMGMSLMSVFGIVATIGVVVNDSLLLLAAVNHRRDARGGLELGDVADAACSRFRAVVLTSLTTFVGLLPLMFETDLQAHMIIPMAVSLAFGVLFCTFVTLVMIPVILSRPAEVTDPAIMQSPA</sequence>
<dbReference type="InterPro" id="IPR001036">
    <property type="entry name" value="Acrflvin-R"/>
</dbReference>
<accession>A0AAE9Z3B7</accession>
<protein>
    <submittedName>
        <fullName evidence="2">Efflux RND transporter permease subunit</fullName>
    </submittedName>
</protein>
<reference evidence="2 3" key="2">
    <citation type="journal article" date="2022" name="Mar. Drugs">
        <title>Bioassay-Guided Fractionation Leads to the Detection of Cholic Acid Generated by the Rare Thalassomonas sp.</title>
        <authorList>
            <person name="Pheiffer F."/>
            <person name="Schneider Y.K."/>
            <person name="Hansen E.H."/>
            <person name="Andersen J.H."/>
            <person name="Isaksson J."/>
            <person name="Busche T."/>
            <person name="R C."/>
            <person name="Kalinowski J."/>
            <person name="Zyl L.V."/>
            <person name="Trindade M."/>
        </authorList>
    </citation>
    <scope>NUCLEOTIDE SEQUENCE [LARGE SCALE GENOMIC DNA]</scope>
    <source>
        <strain evidence="2 3">XOM25</strain>
    </source>
</reference>
<feature type="transmembrane region" description="Helical" evidence="1">
    <location>
        <begin position="992"/>
        <end position="1015"/>
    </location>
</feature>
<dbReference type="SUPFAM" id="SSF82693">
    <property type="entry name" value="Multidrug efflux transporter AcrB pore domain, PN1, PN2, PC1 and PC2 subdomains"/>
    <property type="match status" value="2"/>
</dbReference>
<feature type="transmembrane region" description="Helical" evidence="1">
    <location>
        <begin position="14"/>
        <end position="34"/>
    </location>
</feature>
<dbReference type="GO" id="GO:0005886">
    <property type="term" value="C:plasma membrane"/>
    <property type="evidence" value="ECO:0007669"/>
    <property type="project" value="TreeGrafter"/>
</dbReference>